<dbReference type="EMBL" id="KN840503">
    <property type="protein sequence ID" value="KIP07135.1"/>
    <property type="molecule type" value="Genomic_DNA"/>
</dbReference>
<reference evidence="2 3" key="1">
    <citation type="journal article" date="2014" name="PLoS Genet.">
        <title>Analysis of the Phlebiopsis gigantea genome, transcriptome and secretome provides insight into its pioneer colonization strategies of wood.</title>
        <authorList>
            <person name="Hori C."/>
            <person name="Ishida T."/>
            <person name="Igarashi K."/>
            <person name="Samejima M."/>
            <person name="Suzuki H."/>
            <person name="Master E."/>
            <person name="Ferreira P."/>
            <person name="Ruiz-Duenas F.J."/>
            <person name="Held B."/>
            <person name="Canessa P."/>
            <person name="Larrondo L.F."/>
            <person name="Schmoll M."/>
            <person name="Druzhinina I.S."/>
            <person name="Kubicek C.P."/>
            <person name="Gaskell J.A."/>
            <person name="Kersten P."/>
            <person name="St John F."/>
            <person name="Glasner J."/>
            <person name="Sabat G."/>
            <person name="Splinter BonDurant S."/>
            <person name="Syed K."/>
            <person name="Yadav J."/>
            <person name="Mgbeahuruike A.C."/>
            <person name="Kovalchuk A."/>
            <person name="Asiegbu F.O."/>
            <person name="Lackner G."/>
            <person name="Hoffmeister D."/>
            <person name="Rencoret J."/>
            <person name="Gutierrez A."/>
            <person name="Sun H."/>
            <person name="Lindquist E."/>
            <person name="Barry K."/>
            <person name="Riley R."/>
            <person name="Grigoriev I.V."/>
            <person name="Henrissat B."/>
            <person name="Kues U."/>
            <person name="Berka R.M."/>
            <person name="Martinez A.T."/>
            <person name="Covert S.F."/>
            <person name="Blanchette R.A."/>
            <person name="Cullen D."/>
        </authorList>
    </citation>
    <scope>NUCLEOTIDE SEQUENCE [LARGE SCALE GENOMIC DNA]</scope>
    <source>
        <strain evidence="2 3">11061_1 CR5-6</strain>
    </source>
</reference>
<proteinExistence type="predicted"/>
<accession>A0A0C3SAK7</accession>
<feature type="compositionally biased region" description="Low complexity" evidence="1">
    <location>
        <begin position="191"/>
        <end position="204"/>
    </location>
</feature>
<sequence>MGRPLFSYAYSSPAVRVEPEQPQPYEKWSPFHQFDPDSDAFLDNAEDELICTPEPEGIVRGASPAVVEEVDSASSSEAGTSGRGSPTNEDDDLSIEELELDYRRRRAVAQALRAVSSASPVSPEDDGQTYRAVARPHTSYVRTSYPADRTSRSPSPHMAFPRAQVMPEPIHTSPIVTRSNPIPIPAPARPTTPLDNTPSYSLGSPSPPPSVTPRLYTWARSALPVPIPPSSPLPNRSARMSFANISASPSTARIVF</sequence>
<dbReference type="AlphaFoldDB" id="A0A0C3SAK7"/>
<protein>
    <submittedName>
        <fullName evidence="2">Uncharacterized protein</fullName>
    </submittedName>
</protein>
<evidence type="ECO:0000256" key="1">
    <source>
        <dbReference type="SAM" id="MobiDB-lite"/>
    </source>
</evidence>
<evidence type="ECO:0000313" key="2">
    <source>
        <dbReference type="EMBL" id="KIP07135.1"/>
    </source>
</evidence>
<evidence type="ECO:0000313" key="3">
    <source>
        <dbReference type="Proteomes" id="UP000053257"/>
    </source>
</evidence>
<gene>
    <name evidence="2" type="ORF">PHLGIDRAFT_127840</name>
</gene>
<dbReference type="HOGENOM" id="CLU_059971_0_0_1"/>
<dbReference type="Proteomes" id="UP000053257">
    <property type="component" value="Unassembled WGS sequence"/>
</dbReference>
<feature type="region of interest" description="Disordered" evidence="1">
    <location>
        <begin position="56"/>
        <end position="96"/>
    </location>
</feature>
<dbReference type="STRING" id="745531.A0A0C3SAK7"/>
<name>A0A0C3SAK7_PHLG1</name>
<keyword evidence="3" id="KW-1185">Reference proteome</keyword>
<feature type="compositionally biased region" description="Low complexity" evidence="1">
    <location>
        <begin position="62"/>
        <end position="78"/>
    </location>
</feature>
<organism evidence="2 3">
    <name type="scientific">Phlebiopsis gigantea (strain 11061_1 CR5-6)</name>
    <name type="common">White-rot fungus</name>
    <name type="synonym">Peniophora gigantea</name>
    <dbReference type="NCBI Taxonomy" id="745531"/>
    <lineage>
        <taxon>Eukaryota</taxon>
        <taxon>Fungi</taxon>
        <taxon>Dikarya</taxon>
        <taxon>Basidiomycota</taxon>
        <taxon>Agaricomycotina</taxon>
        <taxon>Agaricomycetes</taxon>
        <taxon>Polyporales</taxon>
        <taxon>Phanerochaetaceae</taxon>
        <taxon>Phlebiopsis</taxon>
    </lineage>
</organism>
<dbReference type="OrthoDB" id="3265863at2759"/>
<feature type="region of interest" description="Disordered" evidence="1">
    <location>
        <begin position="113"/>
        <end position="210"/>
    </location>
</feature>